<keyword evidence="1" id="KW-1133">Transmembrane helix</keyword>
<evidence type="ECO:0000256" key="1">
    <source>
        <dbReference type="SAM" id="Phobius"/>
    </source>
</evidence>
<dbReference type="Proteomes" id="UP000655443">
    <property type="component" value="Unassembled WGS sequence"/>
</dbReference>
<evidence type="ECO:0000313" key="3">
    <source>
        <dbReference type="Proteomes" id="UP000655443"/>
    </source>
</evidence>
<evidence type="ECO:0000313" key="2">
    <source>
        <dbReference type="EMBL" id="GHE10358.1"/>
    </source>
</evidence>
<accession>A0A918YN31</accession>
<protein>
    <recommendedName>
        <fullName evidence="4">DUF3325 domain-containing protein</fullName>
    </recommendedName>
</protein>
<gene>
    <name evidence="2" type="ORF">GCM10010339_66220</name>
</gene>
<feature type="transmembrane region" description="Helical" evidence="1">
    <location>
        <begin position="6"/>
        <end position="24"/>
    </location>
</feature>
<keyword evidence="1" id="KW-0472">Membrane</keyword>
<sequence>MLINAIATAVLLAELGVIVRYRLVRRRRERPGDWPQPTDVRYSHLAAALAAAIIGWALAGADTAWGTLTTVLFLGVFIPASAALAATALWRPVTGWIVCATGGLATGLATL</sequence>
<reference evidence="2" key="1">
    <citation type="journal article" date="2014" name="Int. J. Syst. Evol. Microbiol.">
        <title>Complete genome sequence of Corynebacterium casei LMG S-19264T (=DSM 44701T), isolated from a smear-ripened cheese.</title>
        <authorList>
            <consortium name="US DOE Joint Genome Institute (JGI-PGF)"/>
            <person name="Walter F."/>
            <person name="Albersmeier A."/>
            <person name="Kalinowski J."/>
            <person name="Ruckert C."/>
        </authorList>
    </citation>
    <scope>NUCLEOTIDE SEQUENCE</scope>
    <source>
        <strain evidence="2">JCM 4714</strain>
    </source>
</reference>
<dbReference type="EMBL" id="BMVG01000023">
    <property type="protein sequence ID" value="GHE10358.1"/>
    <property type="molecule type" value="Genomic_DNA"/>
</dbReference>
<keyword evidence="3" id="KW-1185">Reference proteome</keyword>
<evidence type="ECO:0008006" key="4">
    <source>
        <dbReference type="Google" id="ProtNLM"/>
    </source>
</evidence>
<proteinExistence type="predicted"/>
<feature type="transmembrane region" description="Helical" evidence="1">
    <location>
        <begin position="71"/>
        <end position="90"/>
    </location>
</feature>
<comment type="caution">
    <text evidence="2">The sequence shown here is derived from an EMBL/GenBank/DDBJ whole genome shotgun (WGS) entry which is preliminary data.</text>
</comment>
<organism evidence="2 3">
    <name type="scientific">Streptomyces alanosinicus</name>
    <dbReference type="NCBI Taxonomy" id="68171"/>
    <lineage>
        <taxon>Bacteria</taxon>
        <taxon>Bacillati</taxon>
        <taxon>Actinomycetota</taxon>
        <taxon>Actinomycetes</taxon>
        <taxon>Kitasatosporales</taxon>
        <taxon>Streptomycetaceae</taxon>
        <taxon>Streptomyces</taxon>
    </lineage>
</organism>
<name>A0A918YN31_9ACTN</name>
<dbReference type="AlphaFoldDB" id="A0A918YN31"/>
<reference evidence="2" key="2">
    <citation type="submission" date="2020-09" db="EMBL/GenBank/DDBJ databases">
        <authorList>
            <person name="Sun Q."/>
            <person name="Ohkuma M."/>
        </authorList>
    </citation>
    <scope>NUCLEOTIDE SEQUENCE</scope>
    <source>
        <strain evidence="2">JCM 4714</strain>
    </source>
</reference>
<keyword evidence="1" id="KW-0812">Transmembrane</keyword>
<dbReference type="RefSeq" id="WP_189957297.1">
    <property type="nucleotide sequence ID" value="NZ_BMVG01000023.1"/>
</dbReference>
<feature type="transmembrane region" description="Helical" evidence="1">
    <location>
        <begin position="45"/>
        <end position="65"/>
    </location>
</feature>